<organism evidence="2 3">
    <name type="scientific">Brevibacillus choshinensis</name>
    <dbReference type="NCBI Taxonomy" id="54911"/>
    <lineage>
        <taxon>Bacteria</taxon>
        <taxon>Bacillati</taxon>
        <taxon>Bacillota</taxon>
        <taxon>Bacilli</taxon>
        <taxon>Bacillales</taxon>
        <taxon>Paenibacillaceae</taxon>
        <taxon>Brevibacillus</taxon>
    </lineage>
</organism>
<comment type="caution">
    <text evidence="2">The sequence shown here is derived from an EMBL/GenBank/DDBJ whole genome shotgun (WGS) entry which is preliminary data.</text>
</comment>
<evidence type="ECO:0000313" key="2">
    <source>
        <dbReference type="EMBL" id="KQL45797.1"/>
    </source>
</evidence>
<feature type="signal peptide" evidence="1">
    <location>
        <begin position="1"/>
        <end position="39"/>
    </location>
</feature>
<evidence type="ECO:0008006" key="4">
    <source>
        <dbReference type="Google" id="ProtNLM"/>
    </source>
</evidence>
<dbReference type="InterPro" id="IPR021957">
    <property type="entry name" value="DUF3574"/>
</dbReference>
<evidence type="ECO:0000313" key="3">
    <source>
        <dbReference type="Proteomes" id="UP000051063"/>
    </source>
</evidence>
<sequence>MGVSVQVRRKWMVGMFCMCMAALLILPLYSAANPLQAFATEAQPPEKANNALQSQFHLGHVVKIYVPSTMNGSTPVTDEVHAQFVDQALTKFSDLFGGGTAIAGTGAWVDEDKKLIKEKVTIVYSFAEKLDNQSLNEVVAYAKQLKKDMTQSSVSLEVDGKMYFIE</sequence>
<dbReference type="EMBL" id="LJJB01000010">
    <property type="protein sequence ID" value="KQL45797.1"/>
    <property type="molecule type" value="Genomic_DNA"/>
</dbReference>
<name>A0ABR5N5Q9_BRECH</name>
<proteinExistence type="predicted"/>
<keyword evidence="3" id="KW-1185">Reference proteome</keyword>
<feature type="chain" id="PRO_5046343346" description="DUF3574 domain-containing protein" evidence="1">
    <location>
        <begin position="40"/>
        <end position="166"/>
    </location>
</feature>
<keyword evidence="1" id="KW-0732">Signal</keyword>
<protein>
    <recommendedName>
        <fullName evidence="4">DUF3574 domain-containing protein</fullName>
    </recommendedName>
</protein>
<dbReference type="Pfam" id="PF12098">
    <property type="entry name" value="DUF3574"/>
    <property type="match status" value="1"/>
</dbReference>
<evidence type="ECO:0000256" key="1">
    <source>
        <dbReference type="SAM" id="SignalP"/>
    </source>
</evidence>
<dbReference type="Proteomes" id="UP000051063">
    <property type="component" value="Unassembled WGS sequence"/>
</dbReference>
<reference evidence="2 3" key="1">
    <citation type="submission" date="2015-09" db="EMBL/GenBank/DDBJ databases">
        <title>Genome sequencing project for genomic taxonomy and phylogenomics of Bacillus-like bacteria.</title>
        <authorList>
            <person name="Liu B."/>
            <person name="Wang J."/>
            <person name="Zhu Y."/>
            <person name="Liu G."/>
            <person name="Chen Q."/>
            <person name="Chen Z."/>
            <person name="Lan J."/>
            <person name="Che J."/>
            <person name="Ge C."/>
            <person name="Shi H."/>
            <person name="Pan Z."/>
            <person name="Liu X."/>
        </authorList>
    </citation>
    <scope>NUCLEOTIDE SEQUENCE [LARGE SCALE GENOMIC DNA]</scope>
    <source>
        <strain evidence="2 3">DSM 8552</strain>
    </source>
</reference>
<gene>
    <name evidence="2" type="ORF">AN963_12185</name>
</gene>
<accession>A0ABR5N5Q9</accession>